<dbReference type="InterPro" id="IPR036259">
    <property type="entry name" value="MFS_trans_sf"/>
</dbReference>
<evidence type="ECO:0000313" key="7">
    <source>
        <dbReference type="Proteomes" id="UP001153618"/>
    </source>
</evidence>
<feature type="transmembrane region" description="Helical" evidence="5">
    <location>
        <begin position="36"/>
        <end position="53"/>
    </location>
</feature>
<feature type="transmembrane region" description="Helical" evidence="5">
    <location>
        <begin position="125"/>
        <end position="145"/>
    </location>
</feature>
<feature type="transmembrane region" description="Helical" evidence="5">
    <location>
        <begin position="393"/>
        <end position="411"/>
    </location>
</feature>
<feature type="transmembrane region" description="Helical" evidence="5">
    <location>
        <begin position="215"/>
        <end position="238"/>
    </location>
</feature>
<name>A0A9W4N5X0_PENOL</name>
<feature type="transmembrane region" description="Helical" evidence="5">
    <location>
        <begin position="91"/>
        <end position="113"/>
    </location>
</feature>
<keyword evidence="4 5" id="KW-0472">Membrane</keyword>
<dbReference type="PANTHER" id="PTHR23294">
    <property type="entry name" value="ET TRANSLATION PRODUCT-RELATED"/>
    <property type="match status" value="1"/>
</dbReference>
<dbReference type="AlphaFoldDB" id="A0A9W4N5X0"/>
<dbReference type="Gene3D" id="1.20.1250.20">
    <property type="entry name" value="MFS general substrate transporter like domains"/>
    <property type="match status" value="1"/>
</dbReference>
<comment type="caution">
    <text evidence="6">The sequence shown here is derived from an EMBL/GenBank/DDBJ whole genome shotgun (WGS) entry which is preliminary data.</text>
</comment>
<feature type="transmembrane region" description="Helical" evidence="5">
    <location>
        <begin position="60"/>
        <end position="79"/>
    </location>
</feature>
<dbReference type="InterPro" id="IPR051617">
    <property type="entry name" value="UNC-93-like_regulator"/>
</dbReference>
<evidence type="ECO:0000256" key="1">
    <source>
        <dbReference type="ARBA" id="ARBA00004141"/>
    </source>
</evidence>
<keyword evidence="7" id="KW-1185">Reference proteome</keyword>
<dbReference type="SUPFAM" id="SSF103473">
    <property type="entry name" value="MFS general substrate transporter"/>
    <property type="match status" value="1"/>
</dbReference>
<feature type="transmembrane region" description="Helical" evidence="5">
    <location>
        <begin position="279"/>
        <end position="302"/>
    </location>
</feature>
<dbReference type="GO" id="GO:0016020">
    <property type="term" value="C:membrane"/>
    <property type="evidence" value="ECO:0007669"/>
    <property type="project" value="UniProtKB-SubCell"/>
</dbReference>
<evidence type="ECO:0000256" key="3">
    <source>
        <dbReference type="ARBA" id="ARBA00022989"/>
    </source>
</evidence>
<evidence type="ECO:0000256" key="5">
    <source>
        <dbReference type="SAM" id="Phobius"/>
    </source>
</evidence>
<reference evidence="6" key="1">
    <citation type="submission" date="2021-07" db="EMBL/GenBank/DDBJ databases">
        <authorList>
            <person name="Branca A.L. A."/>
        </authorList>
    </citation>
    <scope>NUCLEOTIDE SEQUENCE</scope>
</reference>
<accession>A0A9W4N5X0</accession>
<feature type="transmembrane region" description="Helical" evidence="5">
    <location>
        <begin position="157"/>
        <end position="177"/>
    </location>
</feature>
<evidence type="ECO:0000256" key="2">
    <source>
        <dbReference type="ARBA" id="ARBA00022692"/>
    </source>
</evidence>
<sequence>MGCILFCLPGIYIALTGLGAGGGRPKAQETAALTNSILYGVYTIAGWCAGPVLNLLKPKWTIIIGGICYPLYVGSLWYYDRIGGREFPLTAGALLGIGAALLWTSSGFIQFAYPEEDQKGKYITLQWILCSAGSTVGALIAFGTTVKNTESAGVSNAVYIAWIMIMTVALVAAFFLIEDPINVVREGGQHIAMFQPPTLKNEVKGILSVMIDPKVVILLPAMFVAEMCLALTSSINVYYFNLRTRSLNNLLFQAVMIPSPLLLGWILDNKRIQSRKLRGAMGTAYVAVITIGATCGLLAWTLENNISRSNDSRAVDWKDSAFAPGVVLYLLFGVIYACFQIIVQWTLAALTNDPALCARYAGAFKGTVSLGMCVSFTVDSQGMSFRNQIIMQLALYASGVFCLFYVVLVYVRQTNYFVEGGVIVPTGAENALECGEEMDKKLKD</sequence>
<evidence type="ECO:0000313" key="6">
    <source>
        <dbReference type="EMBL" id="CAG8273823.1"/>
    </source>
</evidence>
<dbReference type="Pfam" id="PF05978">
    <property type="entry name" value="UNC-93"/>
    <property type="match status" value="1"/>
</dbReference>
<organism evidence="6 7">
    <name type="scientific">Penicillium olsonii</name>
    <dbReference type="NCBI Taxonomy" id="99116"/>
    <lineage>
        <taxon>Eukaryota</taxon>
        <taxon>Fungi</taxon>
        <taxon>Dikarya</taxon>
        <taxon>Ascomycota</taxon>
        <taxon>Pezizomycotina</taxon>
        <taxon>Eurotiomycetes</taxon>
        <taxon>Eurotiomycetidae</taxon>
        <taxon>Eurotiales</taxon>
        <taxon>Aspergillaceae</taxon>
        <taxon>Penicillium</taxon>
    </lineage>
</organism>
<proteinExistence type="predicted"/>
<keyword evidence="2 5" id="KW-0812">Transmembrane</keyword>
<comment type="subcellular location">
    <subcellularLocation>
        <location evidence="1">Membrane</location>
        <topology evidence="1">Multi-pass membrane protein</topology>
    </subcellularLocation>
</comment>
<evidence type="ECO:0000256" key="4">
    <source>
        <dbReference type="ARBA" id="ARBA00023136"/>
    </source>
</evidence>
<gene>
    <name evidence="6" type="ORF">POLS_LOCUS9303</name>
</gene>
<feature type="transmembrane region" description="Helical" evidence="5">
    <location>
        <begin position="322"/>
        <end position="343"/>
    </location>
</feature>
<dbReference type="EMBL" id="CAJVOS010000093">
    <property type="protein sequence ID" value="CAG8273823.1"/>
    <property type="molecule type" value="Genomic_DNA"/>
</dbReference>
<keyword evidence="3 5" id="KW-1133">Transmembrane helix</keyword>
<dbReference type="PANTHER" id="PTHR23294:SF59">
    <property type="entry name" value="UNC93-LIKE PROTEIN C922.05C"/>
    <property type="match status" value="1"/>
</dbReference>
<protein>
    <submittedName>
        <fullName evidence="6">Uncharacterized protein</fullName>
    </submittedName>
</protein>
<dbReference type="Proteomes" id="UP001153618">
    <property type="component" value="Unassembled WGS sequence"/>
</dbReference>
<dbReference type="OrthoDB" id="196103at2759"/>
<dbReference type="InterPro" id="IPR010291">
    <property type="entry name" value="Ion_channel_UNC-93"/>
</dbReference>